<evidence type="ECO:0000259" key="5">
    <source>
        <dbReference type="PROSITE" id="PS50931"/>
    </source>
</evidence>
<dbReference type="GO" id="GO:0003700">
    <property type="term" value="F:DNA-binding transcription factor activity"/>
    <property type="evidence" value="ECO:0007669"/>
    <property type="project" value="InterPro"/>
</dbReference>
<organism evidence="6 7">
    <name type="scientific">Actinomadura litoris</name>
    <dbReference type="NCBI Taxonomy" id="2678616"/>
    <lineage>
        <taxon>Bacteria</taxon>
        <taxon>Bacillati</taxon>
        <taxon>Actinomycetota</taxon>
        <taxon>Actinomycetes</taxon>
        <taxon>Streptosporangiales</taxon>
        <taxon>Thermomonosporaceae</taxon>
        <taxon>Actinomadura</taxon>
    </lineage>
</organism>
<dbReference type="Pfam" id="PF00126">
    <property type="entry name" value="HTH_1"/>
    <property type="match status" value="1"/>
</dbReference>
<keyword evidence="2" id="KW-0805">Transcription regulation</keyword>
<feature type="domain" description="HTH lysR-type" evidence="5">
    <location>
        <begin position="13"/>
        <end position="68"/>
    </location>
</feature>
<keyword evidence="3" id="KW-0238">DNA-binding</keyword>
<gene>
    <name evidence="6" type="ORF">GNZ18_02900</name>
</gene>
<dbReference type="EMBL" id="WOFH01000001">
    <property type="protein sequence ID" value="MUN35549.1"/>
    <property type="molecule type" value="Genomic_DNA"/>
</dbReference>
<dbReference type="GO" id="GO:0003677">
    <property type="term" value="F:DNA binding"/>
    <property type="evidence" value="ECO:0007669"/>
    <property type="project" value="UniProtKB-KW"/>
</dbReference>
<dbReference type="Proteomes" id="UP000432015">
    <property type="component" value="Unassembled WGS sequence"/>
</dbReference>
<evidence type="ECO:0000256" key="1">
    <source>
        <dbReference type="ARBA" id="ARBA00009437"/>
    </source>
</evidence>
<evidence type="ECO:0000256" key="4">
    <source>
        <dbReference type="ARBA" id="ARBA00023163"/>
    </source>
</evidence>
<evidence type="ECO:0000313" key="7">
    <source>
        <dbReference type="Proteomes" id="UP000432015"/>
    </source>
</evidence>
<dbReference type="GO" id="GO:0032993">
    <property type="term" value="C:protein-DNA complex"/>
    <property type="evidence" value="ECO:0007669"/>
    <property type="project" value="TreeGrafter"/>
</dbReference>
<sequence length="317" mass="34757">MTTGLPTMHQAHLQQIECLIVLAEELHFGRTAERLGYSQSRVSQLVATLESRVGARLVARTSRRVSLTRAGAQFVKEVRPAYRTLLRTFDRARERAMRGALEELRIGFTGMVYEEITSTFRALHDLHGVAVHTHDLPLGSPFTPVLDGEVDAVIVELPVHEPELTVGFRFPAQDQFIVLSTEHPLADRHTIDLEELADLDLLHRTGDAPDYWKAARTPPVTPSGAPILSTAGITTVQQGLALAASGRHAMLACRPLTEHHARTDLRYIPVRGLEATSQLGLVWRTDHTTPALNALAELLEEAGPPRPTAAEQAAVSA</sequence>
<comment type="caution">
    <text evidence="6">The sequence shown here is derived from an EMBL/GenBank/DDBJ whole genome shotgun (WGS) entry which is preliminary data.</text>
</comment>
<dbReference type="SUPFAM" id="SSF53850">
    <property type="entry name" value="Periplasmic binding protein-like II"/>
    <property type="match status" value="1"/>
</dbReference>
<dbReference type="InterPro" id="IPR000847">
    <property type="entry name" value="LysR_HTH_N"/>
</dbReference>
<keyword evidence="4" id="KW-0804">Transcription</keyword>
<dbReference type="PANTHER" id="PTHR30346:SF0">
    <property type="entry name" value="HCA OPERON TRANSCRIPTIONAL ACTIVATOR HCAR"/>
    <property type="match status" value="1"/>
</dbReference>
<dbReference type="InterPro" id="IPR036390">
    <property type="entry name" value="WH_DNA-bd_sf"/>
</dbReference>
<dbReference type="PANTHER" id="PTHR30346">
    <property type="entry name" value="TRANSCRIPTIONAL DUAL REGULATOR HCAR-RELATED"/>
    <property type="match status" value="1"/>
</dbReference>
<proteinExistence type="inferred from homology"/>
<evidence type="ECO:0000256" key="2">
    <source>
        <dbReference type="ARBA" id="ARBA00023015"/>
    </source>
</evidence>
<dbReference type="AlphaFoldDB" id="A0A7K1KTP8"/>
<dbReference type="InterPro" id="IPR005119">
    <property type="entry name" value="LysR_subst-bd"/>
</dbReference>
<dbReference type="Gene3D" id="3.40.190.10">
    <property type="entry name" value="Periplasmic binding protein-like II"/>
    <property type="match status" value="2"/>
</dbReference>
<accession>A0A7K1KTP8</accession>
<protein>
    <submittedName>
        <fullName evidence="6">LysR family transcriptional regulator</fullName>
    </submittedName>
</protein>
<dbReference type="SUPFAM" id="SSF46785">
    <property type="entry name" value="Winged helix' DNA-binding domain"/>
    <property type="match status" value="1"/>
</dbReference>
<reference evidence="6 7" key="1">
    <citation type="submission" date="2019-11" db="EMBL/GenBank/DDBJ databases">
        <authorList>
            <person name="Cao P."/>
        </authorList>
    </citation>
    <scope>NUCLEOTIDE SEQUENCE [LARGE SCALE GENOMIC DNA]</scope>
    <source>
        <strain evidence="6 7">NEAU-AAG5</strain>
    </source>
</reference>
<evidence type="ECO:0000256" key="3">
    <source>
        <dbReference type="ARBA" id="ARBA00023125"/>
    </source>
</evidence>
<dbReference type="Pfam" id="PF03466">
    <property type="entry name" value="LysR_substrate"/>
    <property type="match status" value="1"/>
</dbReference>
<dbReference type="InterPro" id="IPR036388">
    <property type="entry name" value="WH-like_DNA-bd_sf"/>
</dbReference>
<keyword evidence="7" id="KW-1185">Reference proteome</keyword>
<evidence type="ECO:0000313" key="6">
    <source>
        <dbReference type="EMBL" id="MUN35549.1"/>
    </source>
</evidence>
<dbReference type="Gene3D" id="1.10.10.10">
    <property type="entry name" value="Winged helix-like DNA-binding domain superfamily/Winged helix DNA-binding domain"/>
    <property type="match status" value="1"/>
</dbReference>
<dbReference type="PROSITE" id="PS50931">
    <property type="entry name" value="HTH_LYSR"/>
    <property type="match status" value="1"/>
</dbReference>
<name>A0A7K1KTP8_9ACTN</name>
<comment type="similarity">
    <text evidence="1">Belongs to the LysR transcriptional regulatory family.</text>
</comment>
<dbReference type="RefSeq" id="WP_156214475.1">
    <property type="nucleotide sequence ID" value="NZ_WOFH01000001.1"/>
</dbReference>